<organism evidence="5 6">
    <name type="scientific">Phakopsora pachyrhizi</name>
    <name type="common">Asian soybean rust disease fungus</name>
    <dbReference type="NCBI Taxonomy" id="170000"/>
    <lineage>
        <taxon>Eukaryota</taxon>
        <taxon>Fungi</taxon>
        <taxon>Dikarya</taxon>
        <taxon>Basidiomycota</taxon>
        <taxon>Pucciniomycotina</taxon>
        <taxon>Pucciniomycetes</taxon>
        <taxon>Pucciniales</taxon>
        <taxon>Phakopsoraceae</taxon>
        <taxon>Phakopsora</taxon>
    </lineage>
</organism>
<feature type="compositionally biased region" description="Basic and acidic residues" evidence="3">
    <location>
        <begin position="12"/>
        <end position="21"/>
    </location>
</feature>
<feature type="region of interest" description="Disordered" evidence="3">
    <location>
        <begin position="241"/>
        <end position="273"/>
    </location>
</feature>
<keyword evidence="6" id="KW-1185">Reference proteome</keyword>
<feature type="domain" description="RRM" evidence="4">
    <location>
        <begin position="164"/>
        <end position="242"/>
    </location>
</feature>
<evidence type="ECO:0000256" key="3">
    <source>
        <dbReference type="SAM" id="MobiDB-lite"/>
    </source>
</evidence>
<dbReference type="InterPro" id="IPR012677">
    <property type="entry name" value="Nucleotide-bd_a/b_plait_sf"/>
</dbReference>
<sequence length="529" mass="59434">MSKKTFLVEESGDSKVKGLDKKSKKPIKSSNKPDQDDNVENDLKRTRKIKRKKEIKSDETVDDSAMDDANSSHSKNYQVNNDDEDEDDDDSSEESDFLPVEPEAISRKDRRKRRKLQSQGNLEFDEGQQDQSSSKIKTTATDSRVAAKSNQVESIFTTNKRTQFGVWVGNMLFTTQGQELHEFFKDCGKITRINMPTGRKNHENNRGFAYVDFETDDGQEKALKMTESPLAGRKLLIKRSNDYTGRPKPEISADELKDGSNTFDSNSSNSRPIHLNQASKKILDRQKQSPAPCLYIGNLGFEATEEKIQTMFEINFKKTSKADTDSKELAKDLKDHSDDSDQVGIRKVRMGTFEDSGKCKGFAFVDFKTAKQATDALLNTRNYTLDGRRLVLEFASPEAVRRGGGILTKTQRHSNPSFKRGGENYSTLRQNNRRVARSDQNCGNDHRSYKADNFSERSQVDDGGKGFEAVNRVDPKVDGALKKDLSEEKIVRNSFKGRQTPGAALANAKRASTGIVKNPTVKGTKIVFD</sequence>
<feature type="domain" description="RRM" evidence="4">
    <location>
        <begin position="292"/>
        <end position="397"/>
    </location>
</feature>
<dbReference type="Gene3D" id="3.30.70.330">
    <property type="match status" value="2"/>
</dbReference>
<dbReference type="PANTHER" id="PTHR23236:SF95">
    <property type="entry name" value="NUCLEOLAR PROTEIN 13"/>
    <property type="match status" value="1"/>
</dbReference>
<feature type="compositionally biased region" description="Polar residues" evidence="3">
    <location>
        <begin position="259"/>
        <end position="273"/>
    </location>
</feature>
<protein>
    <recommendedName>
        <fullName evidence="4">RRM domain-containing protein</fullName>
    </recommendedName>
</protein>
<accession>A0AAV0B1M8</accession>
<dbReference type="SMART" id="SM00360">
    <property type="entry name" value="RRM"/>
    <property type="match status" value="2"/>
</dbReference>
<evidence type="ECO:0000256" key="2">
    <source>
        <dbReference type="PROSITE-ProRule" id="PRU00176"/>
    </source>
</evidence>
<dbReference type="AlphaFoldDB" id="A0AAV0B1M8"/>
<dbReference type="PANTHER" id="PTHR23236">
    <property type="entry name" value="EUKARYOTIC TRANSLATION INITIATION FACTOR 4B/4H"/>
    <property type="match status" value="1"/>
</dbReference>
<feature type="compositionally biased region" description="Polar residues" evidence="3">
    <location>
        <begin position="129"/>
        <end position="147"/>
    </location>
</feature>
<feature type="compositionally biased region" description="Basic residues" evidence="3">
    <location>
        <begin position="45"/>
        <end position="54"/>
    </location>
</feature>
<dbReference type="GO" id="GO:0005730">
    <property type="term" value="C:nucleolus"/>
    <property type="evidence" value="ECO:0007669"/>
    <property type="project" value="TreeGrafter"/>
</dbReference>
<evidence type="ECO:0000256" key="1">
    <source>
        <dbReference type="ARBA" id="ARBA00022884"/>
    </source>
</evidence>
<proteinExistence type="predicted"/>
<feature type="compositionally biased region" description="Basic and acidic residues" evidence="3">
    <location>
        <begin position="241"/>
        <end position="258"/>
    </location>
</feature>
<dbReference type="EMBL" id="CALTRL010002846">
    <property type="protein sequence ID" value="CAH7676928.1"/>
    <property type="molecule type" value="Genomic_DNA"/>
</dbReference>
<dbReference type="InterPro" id="IPR000504">
    <property type="entry name" value="RRM_dom"/>
</dbReference>
<comment type="caution">
    <text evidence="5">The sequence shown here is derived from an EMBL/GenBank/DDBJ whole genome shotgun (WGS) entry which is preliminary data.</text>
</comment>
<evidence type="ECO:0000313" key="5">
    <source>
        <dbReference type="EMBL" id="CAH7676928.1"/>
    </source>
</evidence>
<reference evidence="5" key="1">
    <citation type="submission" date="2022-06" db="EMBL/GenBank/DDBJ databases">
        <authorList>
            <consortium name="SYNGENTA / RWTH Aachen University"/>
        </authorList>
    </citation>
    <scope>NUCLEOTIDE SEQUENCE</scope>
</reference>
<dbReference type="InterPro" id="IPR035979">
    <property type="entry name" value="RBD_domain_sf"/>
</dbReference>
<evidence type="ECO:0000259" key="4">
    <source>
        <dbReference type="PROSITE" id="PS50102"/>
    </source>
</evidence>
<evidence type="ECO:0000313" key="6">
    <source>
        <dbReference type="Proteomes" id="UP001153365"/>
    </source>
</evidence>
<gene>
    <name evidence="5" type="ORF">PPACK8108_LOCUS12039</name>
</gene>
<feature type="compositionally biased region" description="Polar residues" evidence="3">
    <location>
        <begin position="69"/>
        <end position="80"/>
    </location>
</feature>
<dbReference type="Proteomes" id="UP001153365">
    <property type="component" value="Unassembled WGS sequence"/>
</dbReference>
<dbReference type="GO" id="GO:0003723">
    <property type="term" value="F:RNA binding"/>
    <property type="evidence" value="ECO:0007669"/>
    <property type="project" value="UniProtKB-UniRule"/>
</dbReference>
<feature type="compositionally biased region" description="Acidic residues" evidence="3">
    <location>
        <begin position="81"/>
        <end position="96"/>
    </location>
</feature>
<dbReference type="PROSITE" id="PS50102">
    <property type="entry name" value="RRM"/>
    <property type="match status" value="2"/>
</dbReference>
<feature type="region of interest" description="Disordered" evidence="3">
    <location>
        <begin position="1"/>
        <end position="147"/>
    </location>
</feature>
<keyword evidence="1 2" id="KW-0694">RNA-binding</keyword>
<dbReference type="Pfam" id="PF00076">
    <property type="entry name" value="RRM_1"/>
    <property type="match status" value="2"/>
</dbReference>
<name>A0AAV0B1M8_PHAPC</name>
<dbReference type="SUPFAM" id="SSF54928">
    <property type="entry name" value="RNA-binding domain, RBD"/>
    <property type="match status" value="2"/>
</dbReference>